<accession>A0ABS3JAX9</accession>
<reference evidence="3 4" key="1">
    <citation type="submission" date="2021-03" db="EMBL/GenBank/DDBJ databases">
        <title>Fibrella sp. HMF5405 genome sequencing and assembly.</title>
        <authorList>
            <person name="Kang H."/>
            <person name="Kim H."/>
            <person name="Bae S."/>
            <person name="Joh K."/>
        </authorList>
    </citation>
    <scope>NUCLEOTIDE SEQUENCE [LARGE SCALE GENOMIC DNA]</scope>
    <source>
        <strain evidence="3 4">HMF5405</strain>
    </source>
</reference>
<evidence type="ECO:0000259" key="2">
    <source>
        <dbReference type="PROSITE" id="PS50093"/>
    </source>
</evidence>
<dbReference type="CDD" id="cd00146">
    <property type="entry name" value="PKD"/>
    <property type="match status" value="1"/>
</dbReference>
<proteinExistence type="predicted"/>
<dbReference type="InterPro" id="IPR035986">
    <property type="entry name" value="PKD_dom_sf"/>
</dbReference>
<feature type="domain" description="PKD" evidence="2">
    <location>
        <begin position="135"/>
        <end position="171"/>
    </location>
</feature>
<evidence type="ECO:0000313" key="3">
    <source>
        <dbReference type="EMBL" id="MBO0947141.1"/>
    </source>
</evidence>
<dbReference type="SUPFAM" id="SSF49299">
    <property type="entry name" value="PKD domain"/>
    <property type="match status" value="2"/>
</dbReference>
<organism evidence="3 4">
    <name type="scientific">Fibrella forsythiae</name>
    <dbReference type="NCBI Taxonomy" id="2817061"/>
    <lineage>
        <taxon>Bacteria</taxon>
        <taxon>Pseudomonadati</taxon>
        <taxon>Bacteroidota</taxon>
        <taxon>Cytophagia</taxon>
        <taxon>Cytophagales</taxon>
        <taxon>Spirosomataceae</taxon>
        <taxon>Fibrella</taxon>
    </lineage>
</organism>
<dbReference type="Proteomes" id="UP000664628">
    <property type="component" value="Unassembled WGS sequence"/>
</dbReference>
<dbReference type="InterPro" id="IPR000601">
    <property type="entry name" value="PKD_dom"/>
</dbReference>
<protein>
    <submittedName>
        <fullName evidence="3">PKD domain-containing protein</fullName>
    </submittedName>
</protein>
<dbReference type="InterPro" id="IPR022409">
    <property type="entry name" value="PKD/Chitinase_dom"/>
</dbReference>
<keyword evidence="1" id="KW-0812">Transmembrane</keyword>
<keyword evidence="1" id="KW-1133">Transmembrane helix</keyword>
<evidence type="ECO:0000256" key="1">
    <source>
        <dbReference type="SAM" id="Phobius"/>
    </source>
</evidence>
<evidence type="ECO:0000313" key="4">
    <source>
        <dbReference type="Proteomes" id="UP000664628"/>
    </source>
</evidence>
<keyword evidence="4" id="KW-1185">Reference proteome</keyword>
<dbReference type="PROSITE" id="PS50093">
    <property type="entry name" value="PKD"/>
    <property type="match status" value="2"/>
</dbReference>
<dbReference type="EMBL" id="JAFMYW010000001">
    <property type="protein sequence ID" value="MBO0947141.1"/>
    <property type="molecule type" value="Genomic_DNA"/>
</dbReference>
<dbReference type="Pfam" id="PF18911">
    <property type="entry name" value="PKD_4"/>
    <property type="match status" value="1"/>
</dbReference>
<feature type="transmembrane region" description="Helical" evidence="1">
    <location>
        <begin position="6"/>
        <end position="25"/>
    </location>
</feature>
<gene>
    <name evidence="3" type="ORF">J2I46_01000</name>
</gene>
<dbReference type="RefSeq" id="WP_207327061.1">
    <property type="nucleotide sequence ID" value="NZ_JAFMYW010000001.1"/>
</dbReference>
<sequence>MLERKWILTGATFVATALLLALLYWRNRGPVVRAGVMPLGVMVNQPIYFADSTSGATDWHWEFGQGADDRAQRGQFFYTQPGLYQIRLTVNGKQKKMFTVKVRPAPTRRDSLVRLLGPKVAYQDEKLSFTTFGASPGKFAWQFGETGLVDSREPTALYSYLKPGVYTVTLTTDITQRPLTQNVRVLPRYSRFTVPVDTTAEDIRWRLQRIANGQQVNSQYSYLVGHYLCGNPDFPVIANGQPARDFYSYCMALQFEGKNLIDAVALEGGLNGGCLTKLTITQHKR</sequence>
<comment type="caution">
    <text evidence="3">The sequence shown here is derived from an EMBL/GenBank/DDBJ whole genome shotgun (WGS) entry which is preliminary data.</text>
</comment>
<dbReference type="InterPro" id="IPR013783">
    <property type="entry name" value="Ig-like_fold"/>
</dbReference>
<feature type="domain" description="PKD" evidence="2">
    <location>
        <begin position="48"/>
        <end position="91"/>
    </location>
</feature>
<dbReference type="SMART" id="SM00089">
    <property type="entry name" value="PKD"/>
    <property type="match status" value="2"/>
</dbReference>
<dbReference type="Gene3D" id="2.60.40.10">
    <property type="entry name" value="Immunoglobulins"/>
    <property type="match status" value="2"/>
</dbReference>
<name>A0ABS3JAX9_9BACT</name>
<keyword evidence="1" id="KW-0472">Membrane</keyword>